<dbReference type="Proteomes" id="UP000663671">
    <property type="component" value="Chromosome 3"/>
</dbReference>
<sequence>MSVGQQLKSLARSSAHPGFLESNKLLPGDRHESPEQHYAGDCARTVLFYPGDKGSVPCVQVPSLVDPRLSKGIFAGRLPTVFFSCFACDQRQSASRTRQVTLPDPGSLITGGMAGNPVGIWLPFVNSSIKPLFRWTAVM</sequence>
<gene>
    <name evidence="1" type="ORF">I7I51_07158</name>
</gene>
<dbReference type="EMBL" id="CP069115">
    <property type="protein sequence ID" value="QSS66301.1"/>
    <property type="molecule type" value="Genomic_DNA"/>
</dbReference>
<accession>A0A8A1MJN2</accession>
<dbReference type="VEuPathDB" id="FungiDB:I7I51_07158"/>
<protein>
    <submittedName>
        <fullName evidence="1">Uncharacterized protein</fullName>
    </submittedName>
</protein>
<name>A0A8A1MJN2_AJECA</name>
<organism evidence="1 2">
    <name type="scientific">Ajellomyces capsulatus</name>
    <name type="common">Darling's disease fungus</name>
    <name type="synonym">Histoplasma capsulatum</name>
    <dbReference type="NCBI Taxonomy" id="5037"/>
    <lineage>
        <taxon>Eukaryota</taxon>
        <taxon>Fungi</taxon>
        <taxon>Dikarya</taxon>
        <taxon>Ascomycota</taxon>
        <taxon>Pezizomycotina</taxon>
        <taxon>Eurotiomycetes</taxon>
        <taxon>Eurotiomycetidae</taxon>
        <taxon>Onygenales</taxon>
        <taxon>Ajellomycetaceae</taxon>
        <taxon>Histoplasma</taxon>
    </lineage>
</organism>
<evidence type="ECO:0000313" key="2">
    <source>
        <dbReference type="Proteomes" id="UP000663671"/>
    </source>
</evidence>
<reference evidence="1" key="1">
    <citation type="submission" date="2021-01" db="EMBL/GenBank/DDBJ databases">
        <title>Chromosome-level genome assembly of a human fungal pathogen reveals clustering of transcriptionally co-regulated genes.</title>
        <authorList>
            <person name="Voorhies M."/>
            <person name="Cohen S."/>
            <person name="Shea T.P."/>
            <person name="Petrus S."/>
            <person name="Munoz J.F."/>
            <person name="Poplawski S."/>
            <person name="Goldman W.E."/>
            <person name="Michael T."/>
            <person name="Cuomo C.A."/>
            <person name="Sil A."/>
            <person name="Beyhan S."/>
        </authorList>
    </citation>
    <scope>NUCLEOTIDE SEQUENCE</scope>
    <source>
        <strain evidence="1">WU24</strain>
    </source>
</reference>
<proteinExistence type="predicted"/>
<dbReference type="AlphaFoldDB" id="A0A8A1MJN2"/>
<evidence type="ECO:0000313" key="1">
    <source>
        <dbReference type="EMBL" id="QSS66301.1"/>
    </source>
</evidence>